<comment type="caution">
    <text evidence="3">The sequence shown here is derived from an EMBL/GenBank/DDBJ whole genome shotgun (WGS) entry which is preliminary data.</text>
</comment>
<dbReference type="InterPro" id="IPR035897">
    <property type="entry name" value="Toll_tir_struct_dom_sf"/>
</dbReference>
<dbReference type="Gene3D" id="3.40.50.10140">
    <property type="entry name" value="Toll/interleukin-1 receptor homology (TIR) domain"/>
    <property type="match status" value="1"/>
</dbReference>
<dbReference type="Pfam" id="PF01582">
    <property type="entry name" value="TIR"/>
    <property type="match status" value="1"/>
</dbReference>
<evidence type="ECO:0000313" key="3">
    <source>
        <dbReference type="EMBL" id="KAK4572476.1"/>
    </source>
</evidence>
<sequence length="172" mass="19726">MAFPNDEGASTSFTHLHDGHDVSYEYDVYLSFRGEDTRYNFTSHLYEALSDKGLNTFHDDDLVRGDEISDALCKGCKSSHTSVIVLSQNYAFSPWCLDELVMILEQREKNGQLVLPIFYKVNPSEVRKQLGNFDLINIKFSDGEEKVKRWKEALTKVANLSGWHFEEGYVSK</sequence>
<dbReference type="FunFam" id="3.40.50.10140:FF:000007">
    <property type="entry name" value="Disease resistance protein (TIR-NBS-LRR class)"/>
    <property type="match status" value="1"/>
</dbReference>
<dbReference type="PROSITE" id="PS50104">
    <property type="entry name" value="TIR"/>
    <property type="match status" value="1"/>
</dbReference>
<dbReference type="InterPro" id="IPR000157">
    <property type="entry name" value="TIR_dom"/>
</dbReference>
<dbReference type="PANTHER" id="PTHR32009:SF106">
    <property type="entry name" value="TIR DOMAIN-CONTAINING PROTEIN"/>
    <property type="match status" value="1"/>
</dbReference>
<evidence type="ECO:0000313" key="4">
    <source>
        <dbReference type="Proteomes" id="UP001324115"/>
    </source>
</evidence>
<keyword evidence="4" id="KW-1185">Reference proteome</keyword>
<name>A0AAN7IIG3_QUERU</name>
<dbReference type="Proteomes" id="UP001324115">
    <property type="component" value="Unassembled WGS sequence"/>
</dbReference>
<reference evidence="3 4" key="1">
    <citation type="journal article" date="2023" name="G3 (Bethesda)">
        <title>A haplotype-resolved chromosome-scale genome for Quercus rubra L. provides insights into the genetics of adaptive traits for red oak species.</title>
        <authorList>
            <person name="Kapoor B."/>
            <person name="Jenkins J."/>
            <person name="Schmutz J."/>
            <person name="Zhebentyayeva T."/>
            <person name="Kuelheim C."/>
            <person name="Coggeshall M."/>
            <person name="Heim C."/>
            <person name="Lasky J.R."/>
            <person name="Leites L."/>
            <person name="Islam-Faridi N."/>
            <person name="Romero-Severson J."/>
            <person name="DeLeo V.L."/>
            <person name="Lucas S.M."/>
            <person name="Lazic D."/>
            <person name="Gailing O."/>
            <person name="Carlson J."/>
            <person name="Staton M."/>
        </authorList>
    </citation>
    <scope>NUCLEOTIDE SEQUENCE [LARGE SCALE GENOMIC DNA]</scope>
    <source>
        <strain evidence="3">Pseudo-F2</strain>
    </source>
</reference>
<keyword evidence="1" id="KW-0520">NAD</keyword>
<accession>A0AAN7IIG3</accession>
<dbReference type="SMART" id="SM00255">
    <property type="entry name" value="TIR"/>
    <property type="match status" value="1"/>
</dbReference>
<dbReference type="GO" id="GO:0007165">
    <property type="term" value="P:signal transduction"/>
    <property type="evidence" value="ECO:0007669"/>
    <property type="project" value="InterPro"/>
</dbReference>
<dbReference type="EMBL" id="JAXUIC010000009">
    <property type="protein sequence ID" value="KAK4572476.1"/>
    <property type="molecule type" value="Genomic_DNA"/>
</dbReference>
<gene>
    <name evidence="3" type="ORF">RGQ29_030782</name>
</gene>
<protein>
    <recommendedName>
        <fullName evidence="2">TIR domain-containing protein</fullName>
    </recommendedName>
</protein>
<dbReference type="AlphaFoldDB" id="A0AAN7IIG3"/>
<organism evidence="3 4">
    <name type="scientific">Quercus rubra</name>
    <name type="common">Northern red oak</name>
    <name type="synonym">Quercus borealis</name>
    <dbReference type="NCBI Taxonomy" id="3512"/>
    <lineage>
        <taxon>Eukaryota</taxon>
        <taxon>Viridiplantae</taxon>
        <taxon>Streptophyta</taxon>
        <taxon>Embryophyta</taxon>
        <taxon>Tracheophyta</taxon>
        <taxon>Spermatophyta</taxon>
        <taxon>Magnoliopsida</taxon>
        <taxon>eudicotyledons</taxon>
        <taxon>Gunneridae</taxon>
        <taxon>Pentapetalae</taxon>
        <taxon>rosids</taxon>
        <taxon>fabids</taxon>
        <taxon>Fagales</taxon>
        <taxon>Fagaceae</taxon>
        <taxon>Quercus</taxon>
    </lineage>
</organism>
<evidence type="ECO:0000259" key="2">
    <source>
        <dbReference type="PROSITE" id="PS50104"/>
    </source>
</evidence>
<feature type="domain" description="TIR" evidence="2">
    <location>
        <begin position="24"/>
        <end position="172"/>
    </location>
</feature>
<dbReference type="PANTHER" id="PTHR32009">
    <property type="entry name" value="TMV RESISTANCE PROTEIN N-LIKE"/>
    <property type="match status" value="1"/>
</dbReference>
<evidence type="ECO:0000256" key="1">
    <source>
        <dbReference type="ARBA" id="ARBA00023027"/>
    </source>
</evidence>
<dbReference type="SUPFAM" id="SSF52200">
    <property type="entry name" value="Toll/Interleukin receptor TIR domain"/>
    <property type="match status" value="1"/>
</dbReference>
<proteinExistence type="predicted"/>